<dbReference type="Proteomes" id="UP000716322">
    <property type="component" value="Unassembled WGS sequence"/>
</dbReference>
<evidence type="ECO:0000313" key="8">
    <source>
        <dbReference type="Proteomes" id="UP000716322"/>
    </source>
</evidence>
<evidence type="ECO:0000256" key="1">
    <source>
        <dbReference type="ARBA" id="ARBA00004370"/>
    </source>
</evidence>
<comment type="subcellular location">
    <subcellularLocation>
        <location evidence="6">Cell membrane</location>
        <topology evidence="6">Multi-pass membrane protein</topology>
    </subcellularLocation>
    <subcellularLocation>
        <location evidence="1">Membrane</location>
    </subcellularLocation>
</comment>
<evidence type="ECO:0000256" key="2">
    <source>
        <dbReference type="ARBA" id="ARBA00007165"/>
    </source>
</evidence>
<evidence type="ECO:0000256" key="3">
    <source>
        <dbReference type="ARBA" id="ARBA00022692"/>
    </source>
</evidence>
<accession>A0ABX0PAB6</accession>
<keyword evidence="4 6" id="KW-1133">Transmembrane helix</keyword>
<comment type="caution">
    <text evidence="7">The sequence shown here is derived from an EMBL/GenBank/DDBJ whole genome shotgun (WGS) entry which is preliminary data.</text>
</comment>
<sequence>MARDDLAAAPARRHRGLSPLLAACALLLIVLFAGLGTWQVYRLQWKLDLIARVNARVHAAPAPVPPRERWAGITPASDEYRRVALRGTYLYDLTTPVQALTEEGSGYWLLTPMCTTDGAIVIVNRGFIPADPGARTRYAPQRAAGDPCADARGAAAGVTGLLRTSEHGGAFSRTNDAAAGRWYTRDVGAIAAARGLGTTRAVAPFFVDAAARQNPPDSPDQPVGGLTVVNFPNSHLVYAITWYALGLMVAGAWWWVARGHGREHEDDERHD</sequence>
<gene>
    <name evidence="7" type="ORF">HAV22_11455</name>
</gene>
<proteinExistence type="inferred from homology"/>
<feature type="transmembrane region" description="Helical" evidence="6">
    <location>
        <begin position="236"/>
        <end position="256"/>
    </location>
</feature>
<dbReference type="InterPro" id="IPR045214">
    <property type="entry name" value="Surf1/Surf4"/>
</dbReference>
<organism evidence="7 8">
    <name type="scientific">Telluria antibiotica</name>
    <dbReference type="NCBI Taxonomy" id="2717319"/>
    <lineage>
        <taxon>Bacteria</taxon>
        <taxon>Pseudomonadati</taxon>
        <taxon>Pseudomonadota</taxon>
        <taxon>Betaproteobacteria</taxon>
        <taxon>Burkholderiales</taxon>
        <taxon>Oxalobacteraceae</taxon>
        <taxon>Telluria group</taxon>
        <taxon>Telluria</taxon>
    </lineage>
</organism>
<keyword evidence="8" id="KW-1185">Reference proteome</keyword>
<evidence type="ECO:0000256" key="6">
    <source>
        <dbReference type="RuleBase" id="RU363076"/>
    </source>
</evidence>
<dbReference type="RefSeq" id="WP_166859208.1">
    <property type="nucleotide sequence ID" value="NZ_JAAQOM010000006.1"/>
</dbReference>
<comment type="similarity">
    <text evidence="2 6">Belongs to the SURF1 family.</text>
</comment>
<dbReference type="EMBL" id="JAAQOM010000006">
    <property type="protein sequence ID" value="NIA54247.1"/>
    <property type="molecule type" value="Genomic_DNA"/>
</dbReference>
<feature type="transmembrane region" description="Helical" evidence="6">
    <location>
        <begin position="20"/>
        <end position="41"/>
    </location>
</feature>
<evidence type="ECO:0000256" key="5">
    <source>
        <dbReference type="ARBA" id="ARBA00023136"/>
    </source>
</evidence>
<keyword evidence="6" id="KW-1003">Cell membrane</keyword>
<evidence type="ECO:0000313" key="7">
    <source>
        <dbReference type="EMBL" id="NIA54247.1"/>
    </source>
</evidence>
<dbReference type="PANTHER" id="PTHR23427">
    <property type="entry name" value="SURFEIT LOCUS PROTEIN"/>
    <property type="match status" value="1"/>
</dbReference>
<evidence type="ECO:0000256" key="4">
    <source>
        <dbReference type="ARBA" id="ARBA00022989"/>
    </source>
</evidence>
<dbReference type="Pfam" id="PF02104">
    <property type="entry name" value="SURF1"/>
    <property type="match status" value="1"/>
</dbReference>
<keyword evidence="3 6" id="KW-0812">Transmembrane</keyword>
<keyword evidence="5 6" id="KW-0472">Membrane</keyword>
<dbReference type="CDD" id="cd06662">
    <property type="entry name" value="SURF1"/>
    <property type="match status" value="1"/>
</dbReference>
<dbReference type="InterPro" id="IPR002994">
    <property type="entry name" value="Surf1/Shy1"/>
</dbReference>
<name>A0ABX0PAB6_9BURK</name>
<dbReference type="PANTHER" id="PTHR23427:SF2">
    <property type="entry name" value="SURFEIT LOCUS PROTEIN 1"/>
    <property type="match status" value="1"/>
</dbReference>
<dbReference type="PROSITE" id="PS50895">
    <property type="entry name" value="SURF1"/>
    <property type="match status" value="1"/>
</dbReference>
<reference evidence="7 8" key="1">
    <citation type="submission" date="2020-03" db="EMBL/GenBank/DDBJ databases">
        <title>Genome sequence of strain Massilia sp. TW-1.</title>
        <authorList>
            <person name="Chaudhary D.K."/>
        </authorList>
    </citation>
    <scope>NUCLEOTIDE SEQUENCE [LARGE SCALE GENOMIC DNA]</scope>
    <source>
        <strain evidence="7 8">TW-1</strain>
    </source>
</reference>
<protein>
    <recommendedName>
        <fullName evidence="6">SURF1-like protein</fullName>
    </recommendedName>
</protein>